<protein>
    <submittedName>
        <fullName evidence="2">Uncharacterized protein</fullName>
    </submittedName>
</protein>
<reference evidence="2" key="1">
    <citation type="submission" date="2022-11" db="UniProtKB">
        <authorList>
            <consortium name="WormBaseParasite"/>
        </authorList>
    </citation>
    <scope>IDENTIFICATION</scope>
</reference>
<evidence type="ECO:0000313" key="1">
    <source>
        <dbReference type="Proteomes" id="UP000887565"/>
    </source>
</evidence>
<accession>A0A915JNV8</accession>
<sequence length="139" mass="15629">MRRGSTQLEFCTGGVFTAARCVFNLSRRGGGGGGGGDRLLRRLLRFLPGSLFVEWCFVNFCDDFLSTICAGSNNFSSTALFRCSLRGGRNVAEGEDRMIRKYEIYEEGKNKKSKVPAFENILYRPLRGVFHLIKRSNVQ</sequence>
<keyword evidence="1" id="KW-1185">Reference proteome</keyword>
<dbReference type="Proteomes" id="UP000887565">
    <property type="component" value="Unplaced"/>
</dbReference>
<evidence type="ECO:0000313" key="2">
    <source>
        <dbReference type="WBParaSite" id="nRc.2.0.1.t27783-RA"/>
    </source>
</evidence>
<name>A0A915JNV8_ROMCU</name>
<organism evidence="1 2">
    <name type="scientific">Romanomermis culicivorax</name>
    <name type="common">Nematode worm</name>
    <dbReference type="NCBI Taxonomy" id="13658"/>
    <lineage>
        <taxon>Eukaryota</taxon>
        <taxon>Metazoa</taxon>
        <taxon>Ecdysozoa</taxon>
        <taxon>Nematoda</taxon>
        <taxon>Enoplea</taxon>
        <taxon>Dorylaimia</taxon>
        <taxon>Mermithida</taxon>
        <taxon>Mermithoidea</taxon>
        <taxon>Mermithidae</taxon>
        <taxon>Romanomermis</taxon>
    </lineage>
</organism>
<proteinExistence type="predicted"/>
<dbReference type="WBParaSite" id="nRc.2.0.1.t27783-RA">
    <property type="protein sequence ID" value="nRc.2.0.1.t27783-RA"/>
    <property type="gene ID" value="nRc.2.0.1.g27783"/>
</dbReference>
<dbReference type="AlphaFoldDB" id="A0A915JNV8"/>